<dbReference type="EMBL" id="JAACXV010009052">
    <property type="protein sequence ID" value="KAF7275825.1"/>
    <property type="molecule type" value="Genomic_DNA"/>
</dbReference>
<evidence type="ECO:0000313" key="2">
    <source>
        <dbReference type="Proteomes" id="UP000625711"/>
    </source>
</evidence>
<accession>A0A834I7C1</accession>
<dbReference type="AlphaFoldDB" id="A0A834I7C1"/>
<protein>
    <submittedName>
        <fullName evidence="1">Uncharacterized protein</fullName>
    </submittedName>
</protein>
<reference evidence="1" key="1">
    <citation type="submission" date="2020-08" db="EMBL/GenBank/DDBJ databases">
        <title>Genome sequencing and assembly of the red palm weevil Rhynchophorus ferrugineus.</title>
        <authorList>
            <person name="Dias G.B."/>
            <person name="Bergman C.M."/>
            <person name="Manee M."/>
        </authorList>
    </citation>
    <scope>NUCLEOTIDE SEQUENCE</scope>
    <source>
        <strain evidence="1">AA-2017</strain>
        <tissue evidence="1">Whole larva</tissue>
    </source>
</reference>
<name>A0A834I7C1_RHYFE</name>
<gene>
    <name evidence="1" type="ORF">GWI33_011233</name>
</gene>
<dbReference type="Proteomes" id="UP000625711">
    <property type="component" value="Unassembled WGS sequence"/>
</dbReference>
<comment type="caution">
    <text evidence="1">The sequence shown here is derived from an EMBL/GenBank/DDBJ whole genome shotgun (WGS) entry which is preliminary data.</text>
</comment>
<sequence length="82" mass="9593">MKRVAAARGRWKEVGVEVEEEEEKGVTFDWNEKNIIPTGGELEGRRRGWGREVWSLMSRDGYEIRVTSVEHFIDNQSTERLL</sequence>
<proteinExistence type="predicted"/>
<organism evidence="1 2">
    <name type="scientific">Rhynchophorus ferrugineus</name>
    <name type="common">Red palm weevil</name>
    <name type="synonym">Curculio ferrugineus</name>
    <dbReference type="NCBI Taxonomy" id="354439"/>
    <lineage>
        <taxon>Eukaryota</taxon>
        <taxon>Metazoa</taxon>
        <taxon>Ecdysozoa</taxon>
        <taxon>Arthropoda</taxon>
        <taxon>Hexapoda</taxon>
        <taxon>Insecta</taxon>
        <taxon>Pterygota</taxon>
        <taxon>Neoptera</taxon>
        <taxon>Endopterygota</taxon>
        <taxon>Coleoptera</taxon>
        <taxon>Polyphaga</taxon>
        <taxon>Cucujiformia</taxon>
        <taxon>Curculionidae</taxon>
        <taxon>Dryophthorinae</taxon>
        <taxon>Rhynchophorus</taxon>
    </lineage>
</organism>
<evidence type="ECO:0000313" key="1">
    <source>
        <dbReference type="EMBL" id="KAF7275825.1"/>
    </source>
</evidence>
<keyword evidence="2" id="KW-1185">Reference proteome</keyword>